<comment type="caution">
    <text evidence="1">The sequence shown here is derived from an EMBL/GenBank/DDBJ whole genome shotgun (WGS) entry which is preliminary data.</text>
</comment>
<organism evidence="1 2">
    <name type="scientific">Paraburkholderia phytofirmans</name>
    <dbReference type="NCBI Taxonomy" id="261302"/>
    <lineage>
        <taxon>Bacteria</taxon>
        <taxon>Pseudomonadati</taxon>
        <taxon>Pseudomonadota</taxon>
        <taxon>Betaproteobacteria</taxon>
        <taxon>Burkholderiales</taxon>
        <taxon>Burkholderiaceae</taxon>
        <taxon>Paraburkholderia</taxon>
    </lineage>
</organism>
<keyword evidence="2" id="KW-1185">Reference proteome</keyword>
<evidence type="ECO:0000313" key="2">
    <source>
        <dbReference type="Proteomes" id="UP001629274"/>
    </source>
</evidence>
<reference evidence="1 2" key="1">
    <citation type="journal article" date="2024" name="Chem. Sci.">
        <title>Discovery of megapolipeptins by genome mining of a Burkholderiales bacteria collection.</title>
        <authorList>
            <person name="Paulo B.S."/>
            <person name="Recchia M.J.J."/>
            <person name="Lee S."/>
            <person name="Fergusson C.H."/>
            <person name="Romanowski S.B."/>
            <person name="Hernandez A."/>
            <person name="Krull N."/>
            <person name="Liu D.Y."/>
            <person name="Cavanagh H."/>
            <person name="Bos A."/>
            <person name="Gray C.A."/>
            <person name="Murphy B.T."/>
            <person name="Linington R.G."/>
            <person name="Eustaquio A.S."/>
        </authorList>
    </citation>
    <scope>NUCLEOTIDE SEQUENCE [LARGE SCALE GENOMIC DNA]</scope>
    <source>
        <strain evidence="1 2">RL17-351-BIE-A</strain>
    </source>
</reference>
<evidence type="ECO:0000313" key="1">
    <source>
        <dbReference type="EMBL" id="MFM0237425.1"/>
    </source>
</evidence>
<dbReference type="Proteomes" id="UP001629274">
    <property type="component" value="Unassembled WGS sequence"/>
</dbReference>
<sequence>MSHNSDEVIYLLHRAASHDAAVRALSIALEAQPQDSRYALKSIVYKSLSDRCGFTVTVHGVTLLPVYEHVLQRSSDYPNIFGRIHLCLPSNTSPGRIMVSLLVADTGDYSDDGTTDFGYSTYDLTGSPSDLCRHRLSIAIARAVQGSLPVLHSDGASVQCAKTDSLQV</sequence>
<dbReference type="EMBL" id="JAQQDR010000002">
    <property type="protein sequence ID" value="MFM0237425.1"/>
    <property type="molecule type" value="Genomic_DNA"/>
</dbReference>
<accession>A0ABW9BCA2</accession>
<gene>
    <name evidence="1" type="ORF">PQR03_04720</name>
</gene>
<name>A0ABW9BCA2_9BURK</name>
<protein>
    <submittedName>
        <fullName evidence="1">Uncharacterized protein</fullName>
    </submittedName>
</protein>
<dbReference type="RefSeq" id="WP_408257821.1">
    <property type="nucleotide sequence ID" value="NZ_JAQQCK010000001.1"/>
</dbReference>
<proteinExistence type="predicted"/>